<evidence type="ECO:0000313" key="3">
    <source>
        <dbReference type="EnsemblPlants" id="TuG1812G0200000144.01.T02"/>
    </source>
</evidence>
<feature type="compositionally biased region" description="Basic and acidic residues" evidence="2">
    <location>
        <begin position="177"/>
        <end position="209"/>
    </location>
</feature>
<evidence type="ECO:0000256" key="2">
    <source>
        <dbReference type="SAM" id="MobiDB-lite"/>
    </source>
</evidence>
<evidence type="ECO:0000313" key="4">
    <source>
        <dbReference type="Proteomes" id="UP000015106"/>
    </source>
</evidence>
<dbReference type="PANTHER" id="PTHR35992">
    <property type="entry name" value="CYTOMATRIX PROTEIN-LIKE PROTEIN"/>
    <property type="match status" value="1"/>
</dbReference>
<reference evidence="4" key="1">
    <citation type="journal article" date="2013" name="Nature">
        <title>Draft genome of the wheat A-genome progenitor Triticum urartu.</title>
        <authorList>
            <person name="Ling H.Q."/>
            <person name="Zhao S."/>
            <person name="Liu D."/>
            <person name="Wang J."/>
            <person name="Sun H."/>
            <person name="Zhang C."/>
            <person name="Fan H."/>
            <person name="Li D."/>
            <person name="Dong L."/>
            <person name="Tao Y."/>
            <person name="Gao C."/>
            <person name="Wu H."/>
            <person name="Li Y."/>
            <person name="Cui Y."/>
            <person name="Guo X."/>
            <person name="Zheng S."/>
            <person name="Wang B."/>
            <person name="Yu K."/>
            <person name="Liang Q."/>
            <person name="Yang W."/>
            <person name="Lou X."/>
            <person name="Chen J."/>
            <person name="Feng M."/>
            <person name="Jian J."/>
            <person name="Zhang X."/>
            <person name="Luo G."/>
            <person name="Jiang Y."/>
            <person name="Liu J."/>
            <person name="Wang Z."/>
            <person name="Sha Y."/>
            <person name="Zhang B."/>
            <person name="Wu H."/>
            <person name="Tang D."/>
            <person name="Shen Q."/>
            <person name="Xue P."/>
            <person name="Zou S."/>
            <person name="Wang X."/>
            <person name="Liu X."/>
            <person name="Wang F."/>
            <person name="Yang Y."/>
            <person name="An X."/>
            <person name="Dong Z."/>
            <person name="Zhang K."/>
            <person name="Zhang X."/>
            <person name="Luo M.C."/>
            <person name="Dvorak J."/>
            <person name="Tong Y."/>
            <person name="Wang J."/>
            <person name="Yang H."/>
            <person name="Li Z."/>
            <person name="Wang D."/>
            <person name="Zhang A."/>
            <person name="Wang J."/>
        </authorList>
    </citation>
    <scope>NUCLEOTIDE SEQUENCE</scope>
    <source>
        <strain evidence="4">cv. G1812</strain>
    </source>
</reference>
<reference evidence="3" key="2">
    <citation type="submission" date="2018-03" db="EMBL/GenBank/DDBJ databases">
        <title>The Triticum urartu genome reveals the dynamic nature of wheat genome evolution.</title>
        <authorList>
            <person name="Ling H."/>
            <person name="Ma B."/>
            <person name="Shi X."/>
            <person name="Liu H."/>
            <person name="Dong L."/>
            <person name="Sun H."/>
            <person name="Cao Y."/>
            <person name="Gao Q."/>
            <person name="Zheng S."/>
            <person name="Li Y."/>
            <person name="Yu Y."/>
            <person name="Du H."/>
            <person name="Qi M."/>
            <person name="Li Y."/>
            <person name="Yu H."/>
            <person name="Cui Y."/>
            <person name="Wang N."/>
            <person name="Chen C."/>
            <person name="Wu H."/>
            <person name="Zhao Y."/>
            <person name="Zhang J."/>
            <person name="Li Y."/>
            <person name="Zhou W."/>
            <person name="Zhang B."/>
            <person name="Hu W."/>
            <person name="Eijk M."/>
            <person name="Tang J."/>
            <person name="Witsenboer H."/>
            <person name="Zhao S."/>
            <person name="Li Z."/>
            <person name="Zhang A."/>
            <person name="Wang D."/>
            <person name="Liang C."/>
        </authorList>
    </citation>
    <scope>NUCLEOTIDE SEQUENCE [LARGE SCALE GENOMIC DNA]</scope>
    <source>
        <strain evidence="3">cv. G1812</strain>
    </source>
</reference>
<dbReference type="Gramene" id="TuG1812G0200000144.01.T02">
    <property type="protein sequence ID" value="TuG1812G0200000144.01.T02"/>
    <property type="gene ID" value="TuG1812G0200000144.01"/>
</dbReference>
<dbReference type="Proteomes" id="UP000015106">
    <property type="component" value="Chromosome 2"/>
</dbReference>
<feature type="region of interest" description="Disordered" evidence="2">
    <location>
        <begin position="177"/>
        <end position="219"/>
    </location>
</feature>
<dbReference type="EnsemblPlants" id="TuG1812G0200000144.01.T02">
    <property type="protein sequence ID" value="TuG1812G0200000144.01.T02"/>
    <property type="gene ID" value="TuG1812G0200000144.01"/>
</dbReference>
<name>A0A8R7TBR8_TRIUA</name>
<dbReference type="AlphaFoldDB" id="A0A8R7TBR8"/>
<accession>A0A8R7TBR8</accession>
<keyword evidence="1" id="KW-0175">Coiled coil</keyword>
<organism evidence="3 4">
    <name type="scientific">Triticum urartu</name>
    <name type="common">Red wild einkorn</name>
    <name type="synonym">Crithodium urartu</name>
    <dbReference type="NCBI Taxonomy" id="4572"/>
    <lineage>
        <taxon>Eukaryota</taxon>
        <taxon>Viridiplantae</taxon>
        <taxon>Streptophyta</taxon>
        <taxon>Embryophyta</taxon>
        <taxon>Tracheophyta</taxon>
        <taxon>Spermatophyta</taxon>
        <taxon>Magnoliopsida</taxon>
        <taxon>Liliopsida</taxon>
        <taxon>Poales</taxon>
        <taxon>Poaceae</taxon>
        <taxon>BOP clade</taxon>
        <taxon>Pooideae</taxon>
        <taxon>Triticodae</taxon>
        <taxon>Triticeae</taxon>
        <taxon>Triticinae</taxon>
        <taxon>Triticum</taxon>
    </lineage>
</organism>
<proteinExistence type="predicted"/>
<sequence length="260" mass="29216">MRTRGCGRQRAWPSSPPAMTGCSPIRVKEIESGAGHCLNAAGHEHIAGDLEAVLRRLNQAHEALIADKDKEISALIADKDKEISALIAEKDKEISALIAEKDLVREQFTTLEWDYADLRSYSSKQAAQVTEAKQELKRLQVASQKKDDKIHKPRARAKAVEAKRKVLPEDKRQEMTCMPKETDGQTEKCKDGQPETSEKCNKDTSETHTKNCSQGPGLRGEEMKICSSKQMLAKDGQPQTSLKRNIMSRMQMMRKRVIKF</sequence>
<protein>
    <submittedName>
        <fullName evidence="3">Uncharacterized protein</fullName>
    </submittedName>
</protein>
<keyword evidence="4" id="KW-1185">Reference proteome</keyword>
<dbReference type="PANTHER" id="PTHR35992:SF6">
    <property type="entry name" value="RING-TYPE E3 UBIQUITIN TRANSFERASE"/>
    <property type="match status" value="1"/>
</dbReference>
<evidence type="ECO:0000256" key="1">
    <source>
        <dbReference type="SAM" id="Coils"/>
    </source>
</evidence>
<feature type="coiled-coil region" evidence="1">
    <location>
        <begin position="87"/>
        <end position="149"/>
    </location>
</feature>
<reference evidence="3" key="3">
    <citation type="submission" date="2022-06" db="UniProtKB">
        <authorList>
            <consortium name="EnsemblPlants"/>
        </authorList>
    </citation>
    <scope>IDENTIFICATION</scope>
</reference>
<dbReference type="PROSITE" id="PS51257">
    <property type="entry name" value="PROKAR_LIPOPROTEIN"/>
    <property type="match status" value="1"/>
</dbReference>